<dbReference type="GO" id="GO:0006952">
    <property type="term" value="P:defense response"/>
    <property type="evidence" value="ECO:0007669"/>
    <property type="project" value="InterPro"/>
</dbReference>
<dbReference type="InterPro" id="IPR044974">
    <property type="entry name" value="Disease_R_plants"/>
</dbReference>
<gene>
    <name evidence="2" type="primary">LOC111450814</name>
</gene>
<proteinExistence type="predicted"/>
<protein>
    <submittedName>
        <fullName evidence="2">Disease resistance protein RPP4-like</fullName>
    </submittedName>
</protein>
<dbReference type="InterPro" id="IPR027417">
    <property type="entry name" value="P-loop_NTPase"/>
</dbReference>
<dbReference type="GeneID" id="111450814"/>
<evidence type="ECO:0000313" key="1">
    <source>
        <dbReference type="Proteomes" id="UP000504609"/>
    </source>
</evidence>
<keyword evidence="1" id="KW-1185">Reference proteome</keyword>
<dbReference type="Proteomes" id="UP000504609">
    <property type="component" value="Unplaced"/>
</dbReference>
<dbReference type="SUPFAM" id="SSF52540">
    <property type="entry name" value="P-loop containing nucleoside triphosphate hydrolases"/>
    <property type="match status" value="1"/>
</dbReference>
<organism evidence="1 2">
    <name type="scientific">Cucurbita moschata</name>
    <name type="common">Winter crookneck squash</name>
    <name type="synonym">Cucurbita pepo var. moschata</name>
    <dbReference type="NCBI Taxonomy" id="3662"/>
    <lineage>
        <taxon>Eukaryota</taxon>
        <taxon>Viridiplantae</taxon>
        <taxon>Streptophyta</taxon>
        <taxon>Embryophyta</taxon>
        <taxon>Tracheophyta</taxon>
        <taxon>Spermatophyta</taxon>
        <taxon>Magnoliopsida</taxon>
        <taxon>eudicotyledons</taxon>
        <taxon>Gunneridae</taxon>
        <taxon>Pentapetalae</taxon>
        <taxon>rosids</taxon>
        <taxon>fabids</taxon>
        <taxon>Cucurbitales</taxon>
        <taxon>Cucurbitaceae</taxon>
        <taxon>Cucurbiteae</taxon>
        <taxon>Cucurbita</taxon>
    </lineage>
</organism>
<dbReference type="PANTHER" id="PTHR11017:SF570">
    <property type="entry name" value="DISEASE RESISTANCE PROTEIN (TIR-NBS CLASS)-RELATED"/>
    <property type="match status" value="1"/>
</dbReference>
<dbReference type="AlphaFoldDB" id="A0A6J1G591"/>
<sequence length="142" mass="15946">MDSSIAMTQSPALSPNDVFLNFRGEDTDPTSPVILTWPCGKRESTSSLMTSSTGENLLHEILKEDLKFGNLDKGINIIRHRLRSKKVLIAVDDVDKLEPLEALVSGRDWFGPGSVIIVTTRNHHLLSIHEFDKKVWYSKNES</sequence>
<evidence type="ECO:0000313" key="2">
    <source>
        <dbReference type="RefSeq" id="XP_022946875.1"/>
    </source>
</evidence>
<reference evidence="2" key="1">
    <citation type="submission" date="2025-08" db="UniProtKB">
        <authorList>
            <consortium name="RefSeq"/>
        </authorList>
    </citation>
    <scope>IDENTIFICATION</scope>
    <source>
        <tissue evidence="2">Young leaves</tissue>
    </source>
</reference>
<dbReference type="PANTHER" id="PTHR11017">
    <property type="entry name" value="LEUCINE-RICH REPEAT-CONTAINING PROTEIN"/>
    <property type="match status" value="1"/>
</dbReference>
<dbReference type="Gene3D" id="3.40.50.300">
    <property type="entry name" value="P-loop containing nucleotide triphosphate hydrolases"/>
    <property type="match status" value="1"/>
</dbReference>
<dbReference type="KEGG" id="cmos:111450814"/>
<accession>A0A6J1G591</accession>
<dbReference type="RefSeq" id="XP_022946875.1">
    <property type="nucleotide sequence ID" value="XM_023091107.1"/>
</dbReference>
<name>A0A6J1G591_CUCMO</name>